<keyword evidence="2" id="KW-0067">ATP-binding</keyword>
<dbReference type="InterPro" id="IPR003593">
    <property type="entry name" value="AAA+_ATPase"/>
</dbReference>
<comment type="caution">
    <text evidence="4">The sequence shown here is derived from an EMBL/GenBank/DDBJ whole genome shotgun (WGS) entry which is preliminary data.</text>
</comment>
<dbReference type="SMART" id="SM00382">
    <property type="entry name" value="AAA"/>
    <property type="match status" value="1"/>
</dbReference>
<dbReference type="PANTHER" id="PTHR43119">
    <property type="entry name" value="ABC TRANSPORT PROTEIN ATP-BINDING COMPONENT-RELATED"/>
    <property type="match status" value="1"/>
</dbReference>
<accession>A0A839SVH5</accession>
<dbReference type="GO" id="GO:0016887">
    <property type="term" value="F:ATP hydrolysis activity"/>
    <property type="evidence" value="ECO:0007669"/>
    <property type="project" value="InterPro"/>
</dbReference>
<dbReference type="PROSITE" id="PS50893">
    <property type="entry name" value="ABC_TRANSPORTER_2"/>
    <property type="match status" value="1"/>
</dbReference>
<name>A0A839SVH5_9PROT</name>
<dbReference type="Gene3D" id="3.40.50.300">
    <property type="entry name" value="P-loop containing nucleotide triphosphate hydrolases"/>
    <property type="match status" value="1"/>
</dbReference>
<evidence type="ECO:0000256" key="2">
    <source>
        <dbReference type="ARBA" id="ARBA00022840"/>
    </source>
</evidence>
<sequence length="197" mass="21771">MLLLRSLKTRNLGPLDLELASGECVSLQGPSGSGKSLLLRAIADLDPSEGDILLDGRSRSQVPAPQWRRKIGYVPAEPGWWASRVDQHFEAWHRISESLRTLSIPSDCGSWPISRLSTGERQRLGLIRALSTGPQVILLDEPTAALDPETTEAVEAIITERCRTDGLAAIWVTHREDQARRVAKRHFRIIGNGIVRA</sequence>
<evidence type="ECO:0000313" key="4">
    <source>
        <dbReference type="EMBL" id="MBB3064975.1"/>
    </source>
</evidence>
<dbReference type="InterPro" id="IPR003439">
    <property type="entry name" value="ABC_transporter-like_ATP-bd"/>
</dbReference>
<evidence type="ECO:0000256" key="1">
    <source>
        <dbReference type="ARBA" id="ARBA00022741"/>
    </source>
</evidence>
<feature type="domain" description="ABC transporter" evidence="3">
    <location>
        <begin position="2"/>
        <end position="197"/>
    </location>
</feature>
<organism evidence="4 5">
    <name type="scientific">Limibacillus halophilus</name>
    <dbReference type="NCBI Taxonomy" id="1579333"/>
    <lineage>
        <taxon>Bacteria</taxon>
        <taxon>Pseudomonadati</taxon>
        <taxon>Pseudomonadota</taxon>
        <taxon>Alphaproteobacteria</taxon>
        <taxon>Rhodospirillales</taxon>
        <taxon>Rhodovibrionaceae</taxon>
        <taxon>Limibacillus</taxon>
    </lineage>
</organism>
<keyword evidence="1" id="KW-0547">Nucleotide-binding</keyword>
<evidence type="ECO:0000259" key="3">
    <source>
        <dbReference type="PROSITE" id="PS50893"/>
    </source>
</evidence>
<protein>
    <submittedName>
        <fullName evidence="4">Phosphate-transporting ATPase</fullName>
    </submittedName>
</protein>
<dbReference type="InterPro" id="IPR027417">
    <property type="entry name" value="P-loop_NTPase"/>
</dbReference>
<keyword evidence="5" id="KW-1185">Reference proteome</keyword>
<dbReference type="SUPFAM" id="SSF52540">
    <property type="entry name" value="P-loop containing nucleoside triphosphate hydrolases"/>
    <property type="match status" value="1"/>
</dbReference>
<evidence type="ECO:0000313" key="5">
    <source>
        <dbReference type="Proteomes" id="UP000581135"/>
    </source>
</evidence>
<dbReference type="RefSeq" id="WP_183415795.1">
    <property type="nucleotide sequence ID" value="NZ_JACHXA010000003.1"/>
</dbReference>
<dbReference type="Proteomes" id="UP000581135">
    <property type="component" value="Unassembled WGS sequence"/>
</dbReference>
<dbReference type="AlphaFoldDB" id="A0A839SVH5"/>
<dbReference type="EMBL" id="JACHXA010000003">
    <property type="protein sequence ID" value="MBB3064975.1"/>
    <property type="molecule type" value="Genomic_DNA"/>
</dbReference>
<dbReference type="CDD" id="cd00267">
    <property type="entry name" value="ABC_ATPase"/>
    <property type="match status" value="1"/>
</dbReference>
<gene>
    <name evidence="4" type="ORF">FHR98_001254</name>
</gene>
<dbReference type="Pfam" id="PF00005">
    <property type="entry name" value="ABC_tran"/>
    <property type="match status" value="1"/>
</dbReference>
<dbReference type="GO" id="GO:0005524">
    <property type="term" value="F:ATP binding"/>
    <property type="evidence" value="ECO:0007669"/>
    <property type="project" value="UniProtKB-KW"/>
</dbReference>
<reference evidence="4 5" key="1">
    <citation type="submission" date="2020-08" db="EMBL/GenBank/DDBJ databases">
        <title>Genomic Encyclopedia of Type Strains, Phase III (KMG-III): the genomes of soil and plant-associated and newly described type strains.</title>
        <authorList>
            <person name="Whitman W."/>
        </authorList>
    </citation>
    <scope>NUCLEOTIDE SEQUENCE [LARGE SCALE GENOMIC DNA]</scope>
    <source>
        <strain evidence="4 5">CECT 8803</strain>
    </source>
</reference>
<dbReference type="PANTHER" id="PTHR43119:SF1">
    <property type="entry name" value="ABC TRANSPORTER DOMAIN-CONTAINING PROTEIN"/>
    <property type="match status" value="1"/>
</dbReference>
<proteinExistence type="predicted"/>